<feature type="compositionally biased region" description="Basic and acidic residues" evidence="1">
    <location>
        <begin position="171"/>
        <end position="181"/>
    </location>
</feature>
<dbReference type="Pfam" id="PF11181">
    <property type="entry name" value="YflT"/>
    <property type="match status" value="1"/>
</dbReference>
<proteinExistence type="predicted"/>
<feature type="domain" description="General stress protein 17M-like" evidence="2">
    <location>
        <begin position="5"/>
        <end position="107"/>
    </location>
</feature>
<organism evidence="3 4">
    <name type="scientific">Alkalibacterium gilvum</name>
    <dbReference type="NCBI Taxonomy" id="1130080"/>
    <lineage>
        <taxon>Bacteria</taxon>
        <taxon>Bacillati</taxon>
        <taxon>Bacillota</taxon>
        <taxon>Bacilli</taxon>
        <taxon>Lactobacillales</taxon>
        <taxon>Carnobacteriaceae</taxon>
        <taxon>Alkalibacterium</taxon>
    </lineage>
</organism>
<evidence type="ECO:0000313" key="4">
    <source>
        <dbReference type="Proteomes" id="UP000198564"/>
    </source>
</evidence>
<evidence type="ECO:0000313" key="3">
    <source>
        <dbReference type="EMBL" id="SEI49433.1"/>
    </source>
</evidence>
<evidence type="ECO:0000259" key="2">
    <source>
        <dbReference type="Pfam" id="PF11181"/>
    </source>
</evidence>
<protein>
    <submittedName>
        <fullName evidence="3">Heat induced stress protein YflT</fullName>
    </submittedName>
</protein>
<dbReference type="EMBL" id="FNYW01000001">
    <property type="protein sequence ID" value="SEI49433.1"/>
    <property type="molecule type" value="Genomic_DNA"/>
</dbReference>
<sequence>MDRHILGTFNDEEEAVLQVENLIHEEGYASDELMLVMDKNNEYDKKIESIKNAKVNKVEIEEDNIWEKVKEAFSFGTYDSEGNNNTLEEYGVPHNRAEHYTDALRAGEIVLLADTDAPKGIDLSEVNEEVFENEKINVEEETKEIEHEHISNIETSESKKLSDSITPSHANDMRKESRSDNNKLNTKISEEIDLKPELTGEEETVKKEKSRHAYNENKSKGVVKPKAKNPLNTEK</sequence>
<feature type="region of interest" description="Disordered" evidence="1">
    <location>
        <begin position="140"/>
        <end position="235"/>
    </location>
</feature>
<reference evidence="4" key="1">
    <citation type="submission" date="2016-10" db="EMBL/GenBank/DDBJ databases">
        <authorList>
            <person name="Varghese N."/>
            <person name="Submissions S."/>
        </authorList>
    </citation>
    <scope>NUCLEOTIDE SEQUENCE [LARGE SCALE GENOMIC DNA]</scope>
    <source>
        <strain evidence="4">DSM 25751</strain>
    </source>
</reference>
<feature type="compositionally biased region" description="Basic and acidic residues" evidence="1">
    <location>
        <begin position="188"/>
        <end position="219"/>
    </location>
</feature>
<keyword evidence="4" id="KW-1185">Reference proteome</keyword>
<evidence type="ECO:0000256" key="1">
    <source>
        <dbReference type="SAM" id="MobiDB-lite"/>
    </source>
</evidence>
<dbReference type="AlphaFoldDB" id="A0A1H6R0Y7"/>
<dbReference type="InterPro" id="IPR025889">
    <property type="entry name" value="GSP17M-like_dom"/>
</dbReference>
<dbReference type="OrthoDB" id="2155783at2"/>
<feature type="compositionally biased region" description="Basic and acidic residues" evidence="1">
    <location>
        <begin position="140"/>
        <end position="162"/>
    </location>
</feature>
<accession>A0A1H6R0Y7</accession>
<dbReference type="STRING" id="1130080.SAMN04488113_101138"/>
<name>A0A1H6R0Y7_9LACT</name>
<dbReference type="Proteomes" id="UP000198564">
    <property type="component" value="Unassembled WGS sequence"/>
</dbReference>
<dbReference type="RefSeq" id="WP_091631909.1">
    <property type="nucleotide sequence ID" value="NZ_FNYW01000001.1"/>
</dbReference>
<gene>
    <name evidence="3" type="ORF">SAMN04488113_101138</name>
</gene>